<dbReference type="EMBL" id="JBHSED010000017">
    <property type="protein sequence ID" value="MFC4304003.1"/>
    <property type="molecule type" value="Genomic_DNA"/>
</dbReference>
<evidence type="ECO:0000313" key="4">
    <source>
        <dbReference type="Proteomes" id="UP001595755"/>
    </source>
</evidence>
<evidence type="ECO:0000259" key="2">
    <source>
        <dbReference type="PROSITE" id="PS51781"/>
    </source>
</evidence>
<dbReference type="InterPro" id="IPR052354">
    <property type="entry name" value="Cell_Wall_Dynamics_Protein"/>
</dbReference>
<keyword evidence="4" id="KW-1185">Reference proteome</keyword>
<dbReference type="SUPFAM" id="SSF53187">
    <property type="entry name" value="Zn-dependent exopeptidases"/>
    <property type="match status" value="1"/>
</dbReference>
<dbReference type="PROSITE" id="PS51781">
    <property type="entry name" value="SH3B"/>
    <property type="match status" value="1"/>
</dbReference>
<feature type="domain" description="SH3b" evidence="2">
    <location>
        <begin position="113"/>
        <end position="178"/>
    </location>
</feature>
<dbReference type="PANTHER" id="PTHR34408:SF1">
    <property type="entry name" value="GLYCOSYL HYDROLASE FAMILY 19 DOMAIN-CONTAINING PROTEIN HI_1415"/>
    <property type="match status" value="1"/>
</dbReference>
<protein>
    <submittedName>
        <fullName evidence="3">Stage II sporulation protein P</fullName>
    </submittedName>
</protein>
<dbReference type="PANTHER" id="PTHR34408">
    <property type="entry name" value="FAMILY PROTEIN, PUTATIVE-RELATED"/>
    <property type="match status" value="1"/>
</dbReference>
<evidence type="ECO:0000313" key="3">
    <source>
        <dbReference type="EMBL" id="MFC4304003.1"/>
    </source>
</evidence>
<sequence>MFLRKTALSSTVCALLLLAAYAPAYGAPQTDSLQEPISIEEQAAPRSKAVEGAAVVNIVDVTNLRSGPGLEYEIVAKAMPGESYPVVGLEGEWHQVALPSGDTAYVAGWVVEYDVLVYYAHIVEVTNLRSGPGLDYKIVGKGKAGDSFQILGSEGEWYQVALSNGAIAYVAAWVVQTDTDPQQSPQKVYIYHTHNRESWKNVARNTNGTSFDDPVTNITKVGEHLGAMLQKKGIPSLVSKDDITEKLKAQKLSFSYSYSESRKSVKKAMEAHPSLSYFFDIHRDSDVPRKNTTVTIKDKSYARILFVIGTAHPNYAANKKLAEELNKRLNKIYPGLSRGVIAKSAHQGNGEYNQSVSPGSLLMEIGGVNNTLEESLLTAEAFADVFADYYKSVK</sequence>
<dbReference type="Proteomes" id="UP001595755">
    <property type="component" value="Unassembled WGS sequence"/>
</dbReference>
<dbReference type="InterPro" id="IPR003646">
    <property type="entry name" value="SH3-like_bac-type"/>
</dbReference>
<proteinExistence type="predicted"/>
<comment type="caution">
    <text evidence="3">The sequence shown here is derived from an EMBL/GenBank/DDBJ whole genome shotgun (WGS) entry which is preliminary data.</text>
</comment>
<accession>A0ABV8S8X4</accession>
<name>A0ABV8S8X4_9BACL</name>
<gene>
    <name evidence="3" type="primary">spoIIP</name>
    <name evidence="3" type="ORF">ACFO1S_11190</name>
</gene>
<organism evidence="3 4">
    <name type="scientific">Cohnella boryungensis</name>
    <dbReference type="NCBI Taxonomy" id="768479"/>
    <lineage>
        <taxon>Bacteria</taxon>
        <taxon>Bacillati</taxon>
        <taxon>Bacillota</taxon>
        <taxon>Bacilli</taxon>
        <taxon>Bacillales</taxon>
        <taxon>Paenibacillaceae</taxon>
        <taxon>Cohnella</taxon>
    </lineage>
</organism>
<reference evidence="4" key="1">
    <citation type="journal article" date="2019" name="Int. J. Syst. Evol. Microbiol.">
        <title>The Global Catalogue of Microorganisms (GCM) 10K type strain sequencing project: providing services to taxonomists for standard genome sequencing and annotation.</title>
        <authorList>
            <consortium name="The Broad Institute Genomics Platform"/>
            <consortium name="The Broad Institute Genome Sequencing Center for Infectious Disease"/>
            <person name="Wu L."/>
            <person name="Ma J."/>
        </authorList>
    </citation>
    <scope>NUCLEOTIDE SEQUENCE [LARGE SCALE GENOMIC DNA]</scope>
    <source>
        <strain evidence="4">CGMCC 4.1641</strain>
    </source>
</reference>
<feature type="signal peptide" evidence="1">
    <location>
        <begin position="1"/>
        <end position="24"/>
    </location>
</feature>
<dbReference type="RefSeq" id="WP_204605779.1">
    <property type="nucleotide sequence ID" value="NZ_JBHSED010000017.1"/>
</dbReference>
<dbReference type="Pfam" id="PF07454">
    <property type="entry name" value="SpoIIP"/>
    <property type="match status" value="1"/>
</dbReference>
<dbReference type="InterPro" id="IPR010897">
    <property type="entry name" value="Spore_II_P"/>
</dbReference>
<dbReference type="SMART" id="SM00287">
    <property type="entry name" value="SH3b"/>
    <property type="match status" value="2"/>
</dbReference>
<dbReference type="NCBIfam" id="TIGR02867">
    <property type="entry name" value="spore_II_P"/>
    <property type="match status" value="1"/>
</dbReference>
<dbReference type="Gene3D" id="2.30.30.40">
    <property type="entry name" value="SH3 Domains"/>
    <property type="match status" value="2"/>
</dbReference>
<evidence type="ECO:0000256" key="1">
    <source>
        <dbReference type="SAM" id="SignalP"/>
    </source>
</evidence>
<dbReference type="Pfam" id="PF08239">
    <property type="entry name" value="SH3_3"/>
    <property type="match status" value="2"/>
</dbReference>
<feature type="chain" id="PRO_5046006099" evidence="1">
    <location>
        <begin position="25"/>
        <end position="394"/>
    </location>
</feature>
<keyword evidence="1" id="KW-0732">Signal</keyword>